<accession>A0A1G1WYH4</accession>
<gene>
    <name evidence="1" type="ORF">A3A57_00645</name>
</gene>
<organism evidence="1 2">
    <name type="scientific">Candidatus Woykebacteria bacterium RIFCSPLOWO2_01_FULL_41_12</name>
    <dbReference type="NCBI Taxonomy" id="1802604"/>
    <lineage>
        <taxon>Bacteria</taxon>
        <taxon>Candidatus Woykeibacteriota</taxon>
    </lineage>
</organism>
<evidence type="ECO:0008006" key="3">
    <source>
        <dbReference type="Google" id="ProtNLM"/>
    </source>
</evidence>
<dbReference type="SUPFAM" id="SSF82607">
    <property type="entry name" value="YbaB-like"/>
    <property type="match status" value="1"/>
</dbReference>
<reference evidence="1 2" key="1">
    <citation type="journal article" date="2016" name="Nat. Commun.">
        <title>Thousands of microbial genomes shed light on interconnected biogeochemical processes in an aquifer system.</title>
        <authorList>
            <person name="Anantharaman K."/>
            <person name="Brown C.T."/>
            <person name="Hug L.A."/>
            <person name="Sharon I."/>
            <person name="Castelle C.J."/>
            <person name="Probst A.J."/>
            <person name="Thomas B.C."/>
            <person name="Singh A."/>
            <person name="Wilkins M.J."/>
            <person name="Karaoz U."/>
            <person name="Brodie E.L."/>
            <person name="Williams K.H."/>
            <person name="Hubbard S.S."/>
            <person name="Banfield J.F."/>
        </authorList>
    </citation>
    <scope>NUCLEOTIDE SEQUENCE [LARGE SCALE GENOMIC DNA]</scope>
</reference>
<evidence type="ECO:0000313" key="2">
    <source>
        <dbReference type="Proteomes" id="UP000179279"/>
    </source>
</evidence>
<dbReference type="Pfam" id="PF02575">
    <property type="entry name" value="YbaB_DNA_bd"/>
    <property type="match status" value="1"/>
</dbReference>
<dbReference type="GO" id="GO:0003677">
    <property type="term" value="F:DNA binding"/>
    <property type="evidence" value="ECO:0007669"/>
    <property type="project" value="InterPro"/>
</dbReference>
<sequence>MYELKRKADQLKKEMEAEVFDVESGDVRVRINGVQKILKLEYPDGTDPDRVKEVINKAFEQSQKEMAKKMQGMMGGLGGLSDLLKG</sequence>
<dbReference type="InterPro" id="IPR036894">
    <property type="entry name" value="YbaB-like_sf"/>
</dbReference>
<dbReference type="EMBL" id="MHDA01000006">
    <property type="protein sequence ID" value="OGY32779.1"/>
    <property type="molecule type" value="Genomic_DNA"/>
</dbReference>
<dbReference type="Proteomes" id="UP000179279">
    <property type="component" value="Unassembled WGS sequence"/>
</dbReference>
<comment type="caution">
    <text evidence="1">The sequence shown here is derived from an EMBL/GenBank/DDBJ whole genome shotgun (WGS) entry which is preliminary data.</text>
</comment>
<dbReference type="AlphaFoldDB" id="A0A1G1WYH4"/>
<name>A0A1G1WYH4_9BACT</name>
<dbReference type="Gene3D" id="3.30.1310.10">
    <property type="entry name" value="Nucleoid-associated protein YbaB-like domain"/>
    <property type="match status" value="1"/>
</dbReference>
<protein>
    <recommendedName>
        <fullName evidence="3">Nucleoid-associated protein, YbaB/EbfC family</fullName>
    </recommendedName>
</protein>
<proteinExistence type="predicted"/>
<evidence type="ECO:0000313" key="1">
    <source>
        <dbReference type="EMBL" id="OGY32779.1"/>
    </source>
</evidence>
<dbReference type="InterPro" id="IPR004401">
    <property type="entry name" value="YbaB/EbfC"/>
</dbReference>